<dbReference type="AlphaFoldDB" id="A0A6M4H8F7"/>
<evidence type="ECO:0008006" key="3">
    <source>
        <dbReference type="Google" id="ProtNLM"/>
    </source>
</evidence>
<proteinExistence type="predicted"/>
<dbReference type="Proteomes" id="UP000503096">
    <property type="component" value="Chromosome"/>
</dbReference>
<dbReference type="EMBL" id="CP053073">
    <property type="protein sequence ID" value="QJR14664.1"/>
    <property type="molecule type" value="Genomic_DNA"/>
</dbReference>
<dbReference type="InParanoid" id="A0A6M4H8F7"/>
<organism evidence="1 2">
    <name type="scientific">Usitatibacter palustris</name>
    <dbReference type="NCBI Taxonomy" id="2732487"/>
    <lineage>
        <taxon>Bacteria</taxon>
        <taxon>Pseudomonadati</taxon>
        <taxon>Pseudomonadota</taxon>
        <taxon>Betaproteobacteria</taxon>
        <taxon>Nitrosomonadales</taxon>
        <taxon>Usitatibacteraceae</taxon>
        <taxon>Usitatibacter</taxon>
    </lineage>
</organism>
<keyword evidence="2" id="KW-1185">Reference proteome</keyword>
<evidence type="ECO:0000313" key="1">
    <source>
        <dbReference type="EMBL" id="QJR14664.1"/>
    </source>
</evidence>
<gene>
    <name evidence="1" type="ORF">DSM104440_01474</name>
</gene>
<accession>A0A6M4H8F7</accession>
<reference evidence="1 2" key="1">
    <citation type="submission" date="2020-04" db="EMBL/GenBank/DDBJ databases">
        <title>Usitatibacter rugosus gen. nov., sp. nov. and Usitatibacter palustris sp. nov., novel members of Usitatibacteraceae fam. nov. within the order Nitrosomonadales isolated from soil.</title>
        <authorList>
            <person name="Huber K.J."/>
            <person name="Neumann-Schaal M."/>
            <person name="Geppert A."/>
            <person name="Luckner M."/>
            <person name="Wanner G."/>
            <person name="Overmann J."/>
        </authorList>
    </citation>
    <scope>NUCLEOTIDE SEQUENCE [LARGE SCALE GENOMIC DNA]</scope>
    <source>
        <strain evidence="1 2">Swamp67</strain>
    </source>
</reference>
<dbReference type="RefSeq" id="WP_171161396.1">
    <property type="nucleotide sequence ID" value="NZ_CP053073.1"/>
</dbReference>
<sequence length="249" mass="27022">MATIPSDSPSARLFALTKSCPVPLPAGVVPVPYQLCAPDFWPGGLGHDPSAAFPRGGVMCLGHNYGIPSDWEDTRRNGAAILRSNTTCRVTLEVFARCGVPHPELFLTNFFSHMMDAKTPIGRFCGAGHSDYEMWTRAVLVAQIEVMRPRAVFILGLHVPPMLAPLAPDFRPWDRHRTMSALDTSGTAFVPRVTFGGDGWSHSSSVAVITHPSKRHLNVGHRRYKGLVGDAAEVAMIRDALDASGEVKP</sequence>
<protein>
    <recommendedName>
        <fullName evidence="3">Uracil DNA glycosylase superfamily protein</fullName>
    </recommendedName>
</protein>
<name>A0A6M4H8F7_9PROT</name>
<evidence type="ECO:0000313" key="2">
    <source>
        <dbReference type="Proteomes" id="UP000503096"/>
    </source>
</evidence>
<dbReference type="KEGG" id="upl:DSM104440_01474"/>